<dbReference type="PANTHER" id="PTHR33982:SF4">
    <property type="entry name" value="TRANSMEMBRANE PROTEIN"/>
    <property type="match status" value="1"/>
</dbReference>
<dbReference type="InterPro" id="IPR038944">
    <property type="entry name" value="OEP7-like"/>
</dbReference>
<reference evidence="2 3" key="1">
    <citation type="journal article" date="2020" name="Nat. Commun.">
        <title>Genome of Tripterygium wilfordii and identification of cytochrome P450 involved in triptolide biosynthesis.</title>
        <authorList>
            <person name="Tu L."/>
            <person name="Su P."/>
            <person name="Zhang Z."/>
            <person name="Gao L."/>
            <person name="Wang J."/>
            <person name="Hu T."/>
            <person name="Zhou J."/>
            <person name="Zhang Y."/>
            <person name="Zhao Y."/>
            <person name="Liu Y."/>
            <person name="Song Y."/>
            <person name="Tong Y."/>
            <person name="Lu Y."/>
            <person name="Yang J."/>
            <person name="Xu C."/>
            <person name="Jia M."/>
            <person name="Peters R.J."/>
            <person name="Huang L."/>
            <person name="Gao W."/>
        </authorList>
    </citation>
    <scope>NUCLEOTIDE SEQUENCE [LARGE SCALE GENOMIC DNA]</scope>
    <source>
        <strain evidence="3">cv. XIE 37</strain>
        <tissue evidence="2">Leaf</tissue>
    </source>
</reference>
<dbReference type="EMBL" id="JAAARO010000001">
    <property type="protein sequence ID" value="KAF5752294.1"/>
    <property type="molecule type" value="Genomic_DNA"/>
</dbReference>
<keyword evidence="1" id="KW-1133">Transmembrane helix</keyword>
<evidence type="ECO:0000256" key="1">
    <source>
        <dbReference type="SAM" id="Phobius"/>
    </source>
</evidence>
<protein>
    <submittedName>
        <fullName evidence="2">Uncharacterized protein</fullName>
    </submittedName>
</protein>
<evidence type="ECO:0000313" key="3">
    <source>
        <dbReference type="Proteomes" id="UP000593562"/>
    </source>
</evidence>
<dbReference type="AlphaFoldDB" id="A0A7J7E1H0"/>
<sequence length="60" mass="6950">MDRATKLNWIRSGLVVIGSLAFGYLTLEIGFKPFLLRAQQQQQQQQEVLQNQEETLNRDS</sequence>
<gene>
    <name evidence="2" type="ORF">HS088_TW01G00202</name>
</gene>
<dbReference type="PANTHER" id="PTHR33982">
    <property type="entry name" value="OUTER ENVELOPE MEMBRANE PROTEIN 7-RELATED"/>
    <property type="match status" value="1"/>
</dbReference>
<name>A0A7J7E1H0_TRIWF</name>
<feature type="transmembrane region" description="Helical" evidence="1">
    <location>
        <begin position="12"/>
        <end position="31"/>
    </location>
</feature>
<comment type="caution">
    <text evidence="2">The sequence shown here is derived from an EMBL/GenBank/DDBJ whole genome shotgun (WGS) entry which is preliminary data.</text>
</comment>
<keyword evidence="1" id="KW-0812">Transmembrane</keyword>
<dbReference type="InParanoid" id="A0A7J7E1H0"/>
<dbReference type="Proteomes" id="UP000593562">
    <property type="component" value="Unassembled WGS sequence"/>
</dbReference>
<keyword evidence="3" id="KW-1185">Reference proteome</keyword>
<keyword evidence="1" id="KW-0472">Membrane</keyword>
<evidence type="ECO:0000313" key="2">
    <source>
        <dbReference type="EMBL" id="KAF5752294.1"/>
    </source>
</evidence>
<accession>A0A7J7E1H0</accession>
<organism evidence="2 3">
    <name type="scientific">Tripterygium wilfordii</name>
    <name type="common">Thunder God vine</name>
    <dbReference type="NCBI Taxonomy" id="458696"/>
    <lineage>
        <taxon>Eukaryota</taxon>
        <taxon>Viridiplantae</taxon>
        <taxon>Streptophyta</taxon>
        <taxon>Embryophyta</taxon>
        <taxon>Tracheophyta</taxon>
        <taxon>Spermatophyta</taxon>
        <taxon>Magnoliopsida</taxon>
        <taxon>eudicotyledons</taxon>
        <taxon>Gunneridae</taxon>
        <taxon>Pentapetalae</taxon>
        <taxon>rosids</taxon>
        <taxon>fabids</taxon>
        <taxon>Celastrales</taxon>
        <taxon>Celastraceae</taxon>
        <taxon>Tripterygium</taxon>
    </lineage>
</organism>
<proteinExistence type="predicted"/>